<dbReference type="RefSeq" id="WP_014811086.1">
    <property type="nucleotide sequence ID" value="NC_018025.1"/>
</dbReference>
<dbReference type="Gene3D" id="3.30.70.250">
    <property type="entry name" value="Malonyl-CoA ACP transacylase, ACP-binding"/>
    <property type="match status" value="1"/>
</dbReference>
<dbReference type="PANTHER" id="PTHR43775:SF51">
    <property type="entry name" value="INACTIVE PHENOLPHTHIOCEROL SYNTHESIS POLYKETIDE SYNTHASE TYPE I PKS1-RELATED"/>
    <property type="match status" value="1"/>
</dbReference>
<accession>I4C8R1</accession>
<organism evidence="6 7">
    <name type="scientific">Desulfomonile tiedjei (strain ATCC 49306 / DSM 6799 / DCB-1)</name>
    <dbReference type="NCBI Taxonomy" id="706587"/>
    <lineage>
        <taxon>Bacteria</taxon>
        <taxon>Pseudomonadati</taxon>
        <taxon>Thermodesulfobacteriota</taxon>
        <taxon>Desulfomonilia</taxon>
        <taxon>Desulfomonilales</taxon>
        <taxon>Desulfomonilaceae</taxon>
        <taxon>Desulfomonile</taxon>
    </lineage>
</organism>
<dbReference type="PANTHER" id="PTHR43775">
    <property type="entry name" value="FATTY ACID SYNTHASE"/>
    <property type="match status" value="1"/>
</dbReference>
<gene>
    <name evidence="6" type="ordered locus">Desti_3294</name>
</gene>
<dbReference type="SUPFAM" id="SSF55048">
    <property type="entry name" value="Probable ACP-binding domain of malonyl-CoA ACP transacylase"/>
    <property type="match status" value="1"/>
</dbReference>
<dbReference type="eggNOG" id="COG1028">
    <property type="taxonomic scope" value="Bacteria"/>
</dbReference>
<dbReference type="Pfam" id="PF00698">
    <property type="entry name" value="Acyl_transf_1"/>
    <property type="match status" value="1"/>
</dbReference>
<dbReference type="GO" id="GO:0004315">
    <property type="term" value="F:3-oxoacyl-[acyl-carrier-protein] synthase activity"/>
    <property type="evidence" value="ECO:0007669"/>
    <property type="project" value="InterPro"/>
</dbReference>
<dbReference type="PROSITE" id="PS52004">
    <property type="entry name" value="KS3_2"/>
    <property type="match status" value="1"/>
</dbReference>
<sequence length="2641" mass="290099">MDRYSDTPFIAFVWQPTHIKSSVVETARQTGTRIIFDLSHGNWNASGISLLQADADPNHVHLKLPQTALSDPHLEEFLQDTGLRTVWIELHPYVSPQELTGHLDSIASFPAEFQIVPIVGDVRLCRDILFKYPEIRSIALKGSEASGFVSTETIFSLYSFVRKLSPSLSEPPQFSIWGGIATPEAAAAFLAAGCGGIVCESVHWLTDLAAADNAVSQKIANLRPDHTDIAGMSLGVPCRFFNKGNSKAVKKLKDFTGSLCGSEIGDQQRRFFTEQVLSQWVSPLDSTFSRDELIPLGVEASFAQSFVQRFGSGTEESITNFLEAVDTCLSLAPERAGAFAASRIAMEMGTAYPFIQGAMSWITDNPEFGRKIADAGGLPTIALGMMDERVLEEKLGGIAEFMGDRPYAVNMIALAENPHRDVQLAWIRKIKPRFAVIAAGEPSHALEFMKDGIEPIYIAPNEELLKMAFDTGIRYVICEGHEAGGHVGQHSTVTLAQMIADLKYRNPDLFKDRRIILAGGVCTRETAFMASMLGADAVQMGTVYLATDEIVNTGALSEIYRRMILSAEPGGTVVTGEGTGLRVRSLKTPKIDAICSLERDFASGSEDESSFRHKIEALSAGSLFIAARAMDRPGGTVLDDTSCITQGQFMSGACSGVIERVMSVAELHQELASAPLAEGLPVTGPLRSQSPTRPELVEIVEPRRQSIAGAIQISGGDRQVERIAITGMSIVNSLGNSPKEVWAASLGMKSGISPVPNTRWNHELFFHPRPRMPEKTYCRFGAFQNIDVTRKDIGVPPQDFRTMTDATKISMWLARNAVEESGILDSDIPRERIAVLISQNSGEAAATLQDVIIRGALTQIVSAVKSVLPMDSAMEEAVSEAVKSGRIAIDDTTLLGRLNCSAGGFICNKYGFMGPSFSVSAACATALVALYSAVQMIRNGIIDAAVVGGGEEFLTPMHFLEFSALGALAGLSGVERVPGEASRPFDADRDGMVLGEGGGMIVIERESVAKKRGANIHAYITSMGASNNNLGMVESSRTTQEIAIRSSFRDTGYGPDTVDLIECHATSTRQGDVEEVQALKPFYNGDSRTVLTSFKSQIGHTLGASGINSLIRGVMAMKAGILPATLNCHTIDPETGIEGTGINILSEPAEWNTSNGRPRRFQVNAFGFGGSNYVVQLEQSLSSRDTVLVATPMEKSMETDADLLPRGISFYETRIGEKNYRVSVVAESDQKARSLIASAEPLTDPGPVAAKRIKVLARQGIHLGPADVPPVPLAFVFPGQGSHYAGMSYELYQTFPIIREWMDRAADVADFDILNLIFHDREEDLQKTRWQQPALFTMEYAMVQYLISLGIRPTALAGHSLGELTALCLAGVYSFEDGFRIVNKRAICMDKACTMNVDPGVMMAVDAPQEVVEEVLSRANDVYITNLNSNHQIVIGGNSEKIKEIGVELKANGFRNTLLRVSMAFHSPIMKCIHDELDEFIADIPFYPPQIPVISNTTTEPFPPDSTEIKRIVMAHLESPVHWMNNVRTLWNDYGVRLFVEVGPRDILSNLISDTIEQAECLQTCLPSVEAVMYKTALAQLFARGHLPVGKKLHSVEFPKAGKIAEKVPVASTQTQVAQVQQAVNPPAVRSYATASHPMEEIVHREIGAFVLESFGRFLRPGILSSIRKEIDPNFDEAALDALVSRMFPRSEIPVQIVHQQEPIVVSVQESPAREELPEAETPEMNRLDTTEMVIRIIMEATGYDRDEIEPDMDLREDLSIRSSRLPVIMDSVESHFGIKIELEDFMDVRTIRDISDRIARVMSRQKEKTVGKKEHVAAPQTAPTVTEPAPIEEKQPIKRLTFKHVPLDMGSFQPVELSPLDCVSVFSPTAGTGIRKQLGDVFRRDYGVNIVPVAFLDSGSEGEGFDFRSSSEADSAVQHLSEFESLAGLAFVIDEAFDERVTELQDLSTILTGFFSALKVLLSSPAKKFAILVNKSENPNGLGNLLAEGVLAMFLSAAQEYSSVQFRSVKLDSDVDVSTAIRGALDRSQKVIETIHKEGQVFTLEASPENTVLQDEQRFTLTSDDVIVFSGGASGITPFIALSLVPFGCKMVMLGRTALTSQDESNVSENGKAAEIHETMQKLRTSGIEATYISCDVADPVQVEYALREIVSRYGKIDGIVHSAGILRDNFIAQMSPDDFKSVIAVKYEGALNLFNASRDLGLKFFACLSSAASIQGNPGQSNYAAANRMMAALMTHWRGLNNSVLFKAFVLPPIEGAGMAENPDIRLFMKRMNAQYVHAEELASLVARELFVASPEDIWVLFMRSLPDVCTVRLISSGPEAGENMAAGTVEFTKSMFPMVDSVKRLDLARKELVAERAFSQERDLWVSDHKPFKFLKYPLVSAIMAIETFMEASTILYPHLRVKGVRDAQFLNIIECPPGKERTAEICCRSAYERSGEAACDVSLATREISPTGRIVDRVHDNYRATVILGTATMNLRELEDFAPIDSAVLDTRPMDHEEAINWYIDRTDMQDRYRVMEALDGTCEGAVKGRMVYSISRDFSGTVESRYHYSPYLLEALMQLVNFYIIMRQPSEKRSMIPVRIGEMGFFRNCFDGEIITLEARMKSRNDEGIGWDTRATDQDGRLVMYTRNLMMRWFSK</sequence>
<dbReference type="InterPro" id="IPR057326">
    <property type="entry name" value="KR_dom"/>
</dbReference>
<dbReference type="CDD" id="cd00833">
    <property type="entry name" value="PKS"/>
    <property type="match status" value="1"/>
</dbReference>
<dbReference type="InterPro" id="IPR020615">
    <property type="entry name" value="Thiolase_acyl_enz_int_AS"/>
</dbReference>
<keyword evidence="3" id="KW-0808">Transferase</keyword>
<dbReference type="OrthoDB" id="7617297at2"/>
<name>I4C8R1_DESTA</name>
<dbReference type="Pfam" id="PF02801">
    <property type="entry name" value="Ketoacyl-synt_C"/>
    <property type="match status" value="1"/>
</dbReference>
<dbReference type="Gene3D" id="3.10.129.110">
    <property type="entry name" value="Polyketide synthase dehydratase"/>
    <property type="match status" value="1"/>
</dbReference>
<dbReference type="Pfam" id="PF03060">
    <property type="entry name" value="NMO"/>
    <property type="match status" value="1"/>
</dbReference>
<dbReference type="Pfam" id="PF00550">
    <property type="entry name" value="PP-binding"/>
    <property type="match status" value="1"/>
</dbReference>
<evidence type="ECO:0000259" key="5">
    <source>
        <dbReference type="PROSITE" id="PS52004"/>
    </source>
</evidence>
<dbReference type="GO" id="GO:0006633">
    <property type="term" value="P:fatty acid biosynthetic process"/>
    <property type="evidence" value="ECO:0007669"/>
    <property type="project" value="InterPro"/>
</dbReference>
<dbReference type="InterPro" id="IPR013785">
    <property type="entry name" value="Aldolase_TIM"/>
</dbReference>
<evidence type="ECO:0000256" key="2">
    <source>
        <dbReference type="ARBA" id="ARBA00022553"/>
    </source>
</evidence>
<dbReference type="KEGG" id="dti:Desti_3294"/>
<dbReference type="InterPro" id="IPR016035">
    <property type="entry name" value="Acyl_Trfase/lysoPLipase"/>
</dbReference>
<evidence type="ECO:0000313" key="7">
    <source>
        <dbReference type="Proteomes" id="UP000006055"/>
    </source>
</evidence>
<dbReference type="PROSITE" id="PS00098">
    <property type="entry name" value="THIOLASE_1"/>
    <property type="match status" value="1"/>
</dbReference>
<reference evidence="7" key="1">
    <citation type="submission" date="2012-06" db="EMBL/GenBank/DDBJ databases">
        <title>Complete sequence of chromosome of Desulfomonile tiedjei DSM 6799.</title>
        <authorList>
            <person name="Lucas S."/>
            <person name="Copeland A."/>
            <person name="Lapidus A."/>
            <person name="Glavina del Rio T."/>
            <person name="Dalin E."/>
            <person name="Tice H."/>
            <person name="Bruce D."/>
            <person name="Goodwin L."/>
            <person name="Pitluck S."/>
            <person name="Peters L."/>
            <person name="Ovchinnikova G."/>
            <person name="Zeytun A."/>
            <person name="Lu M."/>
            <person name="Kyrpides N."/>
            <person name="Mavromatis K."/>
            <person name="Ivanova N."/>
            <person name="Brettin T."/>
            <person name="Detter J.C."/>
            <person name="Han C."/>
            <person name="Larimer F."/>
            <person name="Land M."/>
            <person name="Hauser L."/>
            <person name="Markowitz V."/>
            <person name="Cheng J.-F."/>
            <person name="Hugenholtz P."/>
            <person name="Woyke T."/>
            <person name="Wu D."/>
            <person name="Spring S."/>
            <person name="Schroeder M."/>
            <person name="Brambilla E."/>
            <person name="Klenk H.-P."/>
            <person name="Eisen J.A."/>
        </authorList>
    </citation>
    <scope>NUCLEOTIDE SEQUENCE [LARGE SCALE GENOMIC DNA]</scope>
    <source>
        <strain evidence="7">ATCC 49306 / DSM 6799 / DCB-1</strain>
    </source>
</reference>
<dbReference type="SMART" id="SM00822">
    <property type="entry name" value="PKS_KR"/>
    <property type="match status" value="1"/>
</dbReference>
<dbReference type="Pfam" id="PF00109">
    <property type="entry name" value="ketoacyl-synt"/>
    <property type="match status" value="1"/>
</dbReference>
<dbReference type="eggNOG" id="COG3321">
    <property type="taxonomic scope" value="Bacteria"/>
</dbReference>
<feature type="domain" description="Carrier" evidence="4">
    <location>
        <begin position="1725"/>
        <end position="1803"/>
    </location>
</feature>
<dbReference type="SMART" id="SM00827">
    <property type="entry name" value="PKS_AT"/>
    <property type="match status" value="1"/>
</dbReference>
<dbReference type="Gene3D" id="3.20.20.70">
    <property type="entry name" value="Aldolase class I"/>
    <property type="match status" value="2"/>
</dbReference>
<dbReference type="EMBL" id="CP003360">
    <property type="protein sequence ID" value="AFM25952.1"/>
    <property type="molecule type" value="Genomic_DNA"/>
</dbReference>
<dbReference type="InterPro" id="IPR014030">
    <property type="entry name" value="Ketoacyl_synth_N"/>
</dbReference>
<dbReference type="SUPFAM" id="SSF53901">
    <property type="entry name" value="Thiolase-like"/>
    <property type="match status" value="1"/>
</dbReference>
<keyword evidence="2" id="KW-0597">Phosphoprotein</keyword>
<evidence type="ECO:0000259" key="4">
    <source>
        <dbReference type="PROSITE" id="PS50075"/>
    </source>
</evidence>
<dbReference type="InterPro" id="IPR036291">
    <property type="entry name" value="NAD(P)-bd_dom_sf"/>
</dbReference>
<dbReference type="PROSITE" id="PS50075">
    <property type="entry name" value="CARRIER"/>
    <property type="match status" value="1"/>
</dbReference>
<dbReference type="eggNOG" id="COG2070">
    <property type="taxonomic scope" value="Bacteria"/>
</dbReference>
<dbReference type="InterPro" id="IPR001227">
    <property type="entry name" value="Ac_transferase_dom_sf"/>
</dbReference>
<protein>
    <submittedName>
        <fullName evidence="6">Polyketide synthase family protein</fullName>
    </submittedName>
</protein>
<dbReference type="Proteomes" id="UP000006055">
    <property type="component" value="Chromosome"/>
</dbReference>
<dbReference type="Gene3D" id="3.40.50.720">
    <property type="entry name" value="NAD(P)-binding Rossmann-like Domain"/>
    <property type="match status" value="1"/>
</dbReference>
<dbReference type="InterPro" id="IPR014043">
    <property type="entry name" value="Acyl_transferase_dom"/>
</dbReference>
<dbReference type="InterPro" id="IPR016036">
    <property type="entry name" value="Malonyl_transacylase_ACP-bd"/>
</dbReference>
<dbReference type="Gene3D" id="1.10.1200.10">
    <property type="entry name" value="ACP-like"/>
    <property type="match status" value="1"/>
</dbReference>
<dbReference type="SUPFAM" id="SSF51735">
    <property type="entry name" value="NAD(P)-binding Rossmann-fold domains"/>
    <property type="match status" value="1"/>
</dbReference>
<dbReference type="InterPro" id="IPR009081">
    <property type="entry name" value="PP-bd_ACP"/>
</dbReference>
<dbReference type="eggNOG" id="COG0236">
    <property type="taxonomic scope" value="Bacteria"/>
</dbReference>
<dbReference type="STRING" id="706587.Desti_3294"/>
<dbReference type="Gene3D" id="3.40.47.10">
    <property type="match status" value="1"/>
</dbReference>
<evidence type="ECO:0000256" key="3">
    <source>
        <dbReference type="ARBA" id="ARBA00022679"/>
    </source>
</evidence>
<evidence type="ECO:0000313" key="6">
    <source>
        <dbReference type="EMBL" id="AFM25952.1"/>
    </source>
</evidence>
<dbReference type="InterPro" id="IPR014031">
    <property type="entry name" value="Ketoacyl_synth_C"/>
</dbReference>
<dbReference type="SUPFAM" id="SSF47336">
    <property type="entry name" value="ACP-like"/>
    <property type="match status" value="1"/>
</dbReference>
<dbReference type="SMART" id="SM00825">
    <property type="entry name" value="PKS_KS"/>
    <property type="match status" value="1"/>
</dbReference>
<proteinExistence type="predicted"/>
<dbReference type="InterPro" id="IPR042104">
    <property type="entry name" value="PKS_dehydratase_sf"/>
</dbReference>
<dbReference type="SUPFAM" id="SSF51412">
    <property type="entry name" value="Inosine monophosphate dehydrogenase (IMPDH)"/>
    <property type="match status" value="2"/>
</dbReference>
<evidence type="ECO:0000256" key="1">
    <source>
        <dbReference type="ARBA" id="ARBA00022450"/>
    </source>
</evidence>
<dbReference type="InterPro" id="IPR020841">
    <property type="entry name" value="PKS_Beta-ketoAc_synthase_dom"/>
</dbReference>
<dbReference type="InterPro" id="IPR013968">
    <property type="entry name" value="PKS_KR"/>
</dbReference>
<dbReference type="Gene3D" id="3.40.366.10">
    <property type="entry name" value="Malonyl-Coenzyme A Acyl Carrier Protein, domain 2"/>
    <property type="match status" value="1"/>
</dbReference>
<dbReference type="HOGENOM" id="CLU_000022_30_1_7"/>
<dbReference type="InterPro" id="IPR016039">
    <property type="entry name" value="Thiolase-like"/>
</dbReference>
<keyword evidence="7" id="KW-1185">Reference proteome</keyword>
<dbReference type="InterPro" id="IPR036736">
    <property type="entry name" value="ACP-like_sf"/>
</dbReference>
<dbReference type="PATRIC" id="fig|706587.4.peg.3756"/>
<dbReference type="SUPFAM" id="SSF52151">
    <property type="entry name" value="FabD/lysophospholipase-like"/>
    <property type="match status" value="1"/>
</dbReference>
<keyword evidence="1" id="KW-0596">Phosphopantetheine</keyword>
<dbReference type="Pfam" id="PF14765">
    <property type="entry name" value="PS-DH"/>
    <property type="match status" value="1"/>
</dbReference>
<dbReference type="InterPro" id="IPR049551">
    <property type="entry name" value="PKS_DH_C"/>
</dbReference>
<dbReference type="Pfam" id="PF08659">
    <property type="entry name" value="KR"/>
    <property type="match status" value="1"/>
</dbReference>
<dbReference type="InterPro" id="IPR018201">
    <property type="entry name" value="Ketoacyl_synth_AS"/>
</dbReference>
<dbReference type="PROSITE" id="PS00606">
    <property type="entry name" value="KS3_1"/>
    <property type="match status" value="1"/>
</dbReference>
<feature type="domain" description="Ketosynthase family 3 (KS3)" evidence="5">
    <location>
        <begin position="720"/>
        <end position="1179"/>
    </location>
</feature>
<dbReference type="InterPro" id="IPR050091">
    <property type="entry name" value="PKS_NRPS_Biosynth_Enz"/>
</dbReference>
<dbReference type="GO" id="GO:0004312">
    <property type="term" value="F:fatty acid synthase activity"/>
    <property type="evidence" value="ECO:0007669"/>
    <property type="project" value="TreeGrafter"/>
</dbReference>